<dbReference type="AlphaFoldDB" id="A0ABD3USD3"/>
<feature type="region of interest" description="Disordered" evidence="1">
    <location>
        <begin position="335"/>
        <end position="386"/>
    </location>
</feature>
<reference evidence="2 3" key="1">
    <citation type="submission" date="2024-11" db="EMBL/GenBank/DDBJ databases">
        <title>Chromosome-level genome assembly of the freshwater bivalve Anodonta woodiana.</title>
        <authorList>
            <person name="Chen X."/>
        </authorList>
    </citation>
    <scope>NUCLEOTIDE SEQUENCE [LARGE SCALE GENOMIC DNA]</scope>
    <source>
        <strain evidence="2">MN2024</strain>
        <tissue evidence="2">Gills</tissue>
    </source>
</reference>
<name>A0ABD3USD3_SINWO</name>
<feature type="compositionally biased region" description="Basic and acidic residues" evidence="1">
    <location>
        <begin position="137"/>
        <end position="155"/>
    </location>
</feature>
<dbReference type="EMBL" id="JBJQND010000015">
    <property type="protein sequence ID" value="KAL3851906.1"/>
    <property type="molecule type" value="Genomic_DNA"/>
</dbReference>
<feature type="region of interest" description="Disordered" evidence="1">
    <location>
        <begin position="181"/>
        <end position="223"/>
    </location>
</feature>
<comment type="caution">
    <text evidence="2">The sequence shown here is derived from an EMBL/GenBank/DDBJ whole genome shotgun (WGS) entry which is preliminary data.</text>
</comment>
<feature type="compositionally biased region" description="Basic residues" evidence="1">
    <location>
        <begin position="82"/>
        <end position="99"/>
    </location>
</feature>
<sequence>MNTIFLQKLIQERYKSRFLGLFQSATRPHVLGSRCCYSNNLTSRPVVKTMQSTLKEKLKNAIIQAKLGGIDDRGIFICGRRRNRKKRNKKNGQNRRRVKQTVERTSSKCNNPEEVTTVGDSKCINTKESFTNVDSSSCDKFEDDVAKDTSDKESLPDSGIGTEEDEDAVLRDYQQALSLESLNINLSNNTEDEDDDEDEDPDDEDTEQDDNTENSQSQDFRDNVAVPYILNGQEVYIDQENLEHTGIELDDEEDQKEVVECLTECIQNNEVMINVKECATGRNDAEDLIENDHVSLEEFEDDEDVVIFDRNENMKGVGKFHSTSFSYKDLLHKEQVSEAEEEEDTSNSGYQSSMAPITKAPKTLRVKTLPPAQKLDESSPINDTSKDKFVCCLIL</sequence>
<evidence type="ECO:0000313" key="3">
    <source>
        <dbReference type="Proteomes" id="UP001634394"/>
    </source>
</evidence>
<feature type="compositionally biased region" description="Acidic residues" evidence="1">
    <location>
        <begin position="190"/>
        <end position="212"/>
    </location>
</feature>
<feature type="region of interest" description="Disordered" evidence="1">
    <location>
        <begin position="82"/>
        <end position="113"/>
    </location>
</feature>
<feature type="compositionally biased region" description="Polar residues" evidence="1">
    <location>
        <begin position="346"/>
        <end position="355"/>
    </location>
</feature>
<accession>A0ABD3USD3</accession>
<proteinExistence type="predicted"/>
<organism evidence="2 3">
    <name type="scientific">Sinanodonta woodiana</name>
    <name type="common">Chinese pond mussel</name>
    <name type="synonym">Anodonta woodiana</name>
    <dbReference type="NCBI Taxonomy" id="1069815"/>
    <lineage>
        <taxon>Eukaryota</taxon>
        <taxon>Metazoa</taxon>
        <taxon>Spiralia</taxon>
        <taxon>Lophotrochozoa</taxon>
        <taxon>Mollusca</taxon>
        <taxon>Bivalvia</taxon>
        <taxon>Autobranchia</taxon>
        <taxon>Heteroconchia</taxon>
        <taxon>Palaeoheterodonta</taxon>
        <taxon>Unionida</taxon>
        <taxon>Unionoidea</taxon>
        <taxon>Unionidae</taxon>
        <taxon>Unioninae</taxon>
        <taxon>Sinanodonta</taxon>
    </lineage>
</organism>
<keyword evidence="3" id="KW-1185">Reference proteome</keyword>
<feature type="region of interest" description="Disordered" evidence="1">
    <location>
        <begin position="131"/>
        <end position="166"/>
    </location>
</feature>
<evidence type="ECO:0000313" key="2">
    <source>
        <dbReference type="EMBL" id="KAL3851906.1"/>
    </source>
</evidence>
<dbReference type="Proteomes" id="UP001634394">
    <property type="component" value="Unassembled WGS sequence"/>
</dbReference>
<gene>
    <name evidence="2" type="ORF">ACJMK2_015601</name>
</gene>
<evidence type="ECO:0000256" key="1">
    <source>
        <dbReference type="SAM" id="MobiDB-lite"/>
    </source>
</evidence>
<protein>
    <submittedName>
        <fullName evidence="2">Uncharacterized protein</fullName>
    </submittedName>
</protein>